<feature type="domain" description="Tr-type G" evidence="2">
    <location>
        <begin position="475"/>
        <end position="567"/>
    </location>
</feature>
<keyword evidence="4" id="KW-1185">Reference proteome</keyword>
<feature type="compositionally biased region" description="Basic and acidic residues" evidence="1">
    <location>
        <begin position="419"/>
        <end position="438"/>
    </location>
</feature>
<dbReference type="InterPro" id="IPR050055">
    <property type="entry name" value="EF-Tu_GTPase"/>
</dbReference>
<feature type="compositionally biased region" description="Basic and acidic residues" evidence="1">
    <location>
        <begin position="366"/>
        <end position="375"/>
    </location>
</feature>
<comment type="caution">
    <text evidence="3">The sequence shown here is derived from an EMBL/GenBank/DDBJ whole genome shotgun (WGS) entry which is preliminary data.</text>
</comment>
<protein>
    <submittedName>
        <fullName evidence="3">Elongation factor tu gtp binding domain-containing protein</fullName>
    </submittedName>
</protein>
<dbReference type="Gene3D" id="3.40.50.300">
    <property type="entry name" value="P-loop containing nucleotide triphosphate hydrolases"/>
    <property type="match status" value="2"/>
</dbReference>
<feature type="compositionally biased region" description="Low complexity" evidence="1">
    <location>
        <begin position="1"/>
        <end position="14"/>
    </location>
</feature>
<dbReference type="GeneID" id="94434192"/>
<feature type="compositionally biased region" description="Low complexity" evidence="1">
    <location>
        <begin position="442"/>
        <end position="466"/>
    </location>
</feature>
<dbReference type="InterPro" id="IPR000795">
    <property type="entry name" value="T_Tr_GTP-bd_dom"/>
</dbReference>
<name>A0A2C6KDR8_9APIC</name>
<organism evidence="3 4">
    <name type="scientific">Cystoisospora suis</name>
    <dbReference type="NCBI Taxonomy" id="483139"/>
    <lineage>
        <taxon>Eukaryota</taxon>
        <taxon>Sar</taxon>
        <taxon>Alveolata</taxon>
        <taxon>Apicomplexa</taxon>
        <taxon>Conoidasida</taxon>
        <taxon>Coccidia</taxon>
        <taxon>Eucoccidiorida</taxon>
        <taxon>Eimeriorina</taxon>
        <taxon>Sarcocystidae</taxon>
        <taxon>Cystoisospora</taxon>
    </lineage>
</organism>
<feature type="region of interest" description="Disordered" evidence="1">
    <location>
        <begin position="273"/>
        <end position="467"/>
    </location>
</feature>
<dbReference type="GO" id="GO:0003746">
    <property type="term" value="F:translation elongation factor activity"/>
    <property type="evidence" value="ECO:0007669"/>
    <property type="project" value="UniProtKB-KW"/>
</dbReference>
<dbReference type="OrthoDB" id="1727108at2759"/>
<dbReference type="AlphaFoldDB" id="A0A2C6KDR8"/>
<evidence type="ECO:0000313" key="3">
    <source>
        <dbReference type="EMBL" id="PHJ15309.1"/>
    </source>
</evidence>
<dbReference type="Proteomes" id="UP000221165">
    <property type="component" value="Unassembled WGS sequence"/>
</dbReference>
<dbReference type="PANTHER" id="PTHR43721">
    <property type="entry name" value="ELONGATION FACTOR TU-RELATED"/>
    <property type="match status" value="1"/>
</dbReference>
<dbReference type="PANTHER" id="PTHR43721:SF9">
    <property type="entry name" value="GTP-BINDING PROTEIN 1"/>
    <property type="match status" value="1"/>
</dbReference>
<proteinExistence type="predicted"/>
<feature type="non-terminal residue" evidence="3">
    <location>
        <position position="594"/>
    </location>
</feature>
<evidence type="ECO:0000313" key="4">
    <source>
        <dbReference type="Proteomes" id="UP000221165"/>
    </source>
</evidence>
<gene>
    <name evidence="3" type="ORF">CSUI_010880</name>
</gene>
<accession>A0A2C6KDR8</accession>
<feature type="compositionally biased region" description="Basic and acidic residues" evidence="1">
    <location>
        <begin position="100"/>
        <end position="132"/>
    </location>
</feature>
<dbReference type="RefSeq" id="XP_067917043.1">
    <property type="nucleotide sequence ID" value="XM_068070981.1"/>
</dbReference>
<dbReference type="GO" id="GO:0003924">
    <property type="term" value="F:GTPase activity"/>
    <property type="evidence" value="ECO:0007669"/>
    <property type="project" value="InterPro"/>
</dbReference>
<feature type="compositionally biased region" description="Low complexity" evidence="1">
    <location>
        <begin position="61"/>
        <end position="75"/>
    </location>
</feature>
<dbReference type="SUPFAM" id="SSF52540">
    <property type="entry name" value="P-loop containing nucleoside triphosphate hydrolases"/>
    <property type="match status" value="1"/>
</dbReference>
<feature type="compositionally biased region" description="Basic and acidic residues" evidence="1">
    <location>
        <begin position="340"/>
        <end position="356"/>
    </location>
</feature>
<feature type="compositionally biased region" description="Polar residues" evidence="1">
    <location>
        <begin position="33"/>
        <end position="50"/>
    </location>
</feature>
<feature type="compositionally biased region" description="Basic residues" evidence="1">
    <location>
        <begin position="287"/>
        <end position="296"/>
    </location>
</feature>
<reference evidence="3 4" key="1">
    <citation type="journal article" date="2017" name="Int. J. Parasitol.">
        <title>The genome of the protozoan parasite Cystoisospora suis and a reverse vaccinology approach to identify vaccine candidates.</title>
        <authorList>
            <person name="Palmieri N."/>
            <person name="Shrestha A."/>
            <person name="Ruttkowski B."/>
            <person name="Beck T."/>
            <person name="Vogl C."/>
            <person name="Tomley F."/>
            <person name="Blake D.P."/>
            <person name="Joachim A."/>
        </authorList>
    </citation>
    <scope>NUCLEOTIDE SEQUENCE [LARGE SCALE GENOMIC DNA]</scope>
    <source>
        <strain evidence="3 4">Wien I</strain>
    </source>
</reference>
<dbReference type="Pfam" id="PF00009">
    <property type="entry name" value="GTP_EFTU"/>
    <property type="match status" value="1"/>
</dbReference>
<evidence type="ECO:0000256" key="1">
    <source>
        <dbReference type="SAM" id="MobiDB-lite"/>
    </source>
</evidence>
<feature type="region of interest" description="Disordered" evidence="1">
    <location>
        <begin position="1"/>
        <end position="146"/>
    </location>
</feature>
<dbReference type="GO" id="GO:0005525">
    <property type="term" value="F:GTP binding"/>
    <property type="evidence" value="ECO:0007669"/>
    <property type="project" value="InterPro"/>
</dbReference>
<dbReference type="EMBL" id="MIGC01008707">
    <property type="protein sequence ID" value="PHJ15309.1"/>
    <property type="molecule type" value="Genomic_DNA"/>
</dbReference>
<feature type="compositionally biased region" description="Low complexity" evidence="1">
    <location>
        <begin position="302"/>
        <end position="323"/>
    </location>
</feature>
<dbReference type="VEuPathDB" id="ToxoDB:CSUI_010880"/>
<keyword evidence="3" id="KW-0648">Protein biosynthesis</keyword>
<dbReference type="InterPro" id="IPR027417">
    <property type="entry name" value="P-loop_NTPase"/>
</dbReference>
<keyword evidence="3" id="KW-0251">Elongation factor</keyword>
<evidence type="ECO:0000259" key="2">
    <source>
        <dbReference type="Pfam" id="PF00009"/>
    </source>
</evidence>
<sequence length="594" mass="65085">MGLPSSFSSSSSSSVDHHMPMPSSTRYERTARIDSSSSSTPQPLRQSSDMRATDKPHRPLSSPVSSSSSSSSVSPGDNKKFPSHQQDLFLAPSSTLSQKETGEAFDKDSCEGEGRRRMEGKSGAKEQRKADKEEEEQEEGSFFMKRSSCGLSHGQLLLQEQLRRESSCFRQGRSISCDEDLLPKAFDQDEKDEKKKKKILDDDEENGSIRCVDVKIAVVGNVDSGKSTLVGVLSSRCLDDGRGLARSRIFNFPHEAATGRTSSLATEIVGFDSHGDQILPPSSSSSHARHSQRHPHLPPPSSSSVLSSLSSSSSLHGEGSSFSRKTTHLHDVSSSSSSSLKEKEKDKKNTSKKEISTRPSSSSLSQKEEDPHGDLPEMSSVRSNTPSDLGRHPLHPSFHHDSHNRNFKHTHPHPEEEEPLLHSKAESHDEKKDPGKEEGEGESISPLLKTSSSSSHSPLPSSSSTSRQVAWRAIVQEAKKIVTFLDLCGHERYLKTTVFGLVATYPDYSMVVISGNSQAGLQRMTKEHLGICLGLNLPFFVVVTKIDLTPPHVYQKTLESICKVLKHPTVKKLPIIVKREEEIGAVTKAIPSGR</sequence>